<evidence type="ECO:0000256" key="4">
    <source>
        <dbReference type="ARBA" id="ARBA00022679"/>
    </source>
</evidence>
<keyword evidence="13" id="KW-1185">Reference proteome</keyword>
<sequence length="246" mass="27935">MVSPDHERPVMCRRRQSQALLVMTASALGVLFTYFRPSGSEHRLFSLRDSDATKDTIINGTQRARITTPPALPLDPFVREILDDPVFHNGSGLGENSAAHRPPKELLRILDKIESRPWSFNRQAVEQIRRELEDSTHTRELLVLTQQNTPPNTSIRFAQSNYKTFYVPESLQKYQPEEMPFANARYNQCSIVGNSGILVNSGCGDRINQADFVIRFNFPPVLTRFMKDSGIRTHLFTCNAGIIDTK</sequence>
<dbReference type="GO" id="GO:0006491">
    <property type="term" value="P:N-glycan processing"/>
    <property type="evidence" value="ECO:0007669"/>
    <property type="project" value="TreeGrafter"/>
</dbReference>
<comment type="similarity">
    <text evidence="2">Belongs to the glycosyltransferase 29 family.</text>
</comment>
<reference evidence="12" key="1">
    <citation type="submission" date="2022-01" db="EMBL/GenBank/DDBJ databases">
        <authorList>
            <person name="Braso-Vives M."/>
        </authorList>
    </citation>
    <scope>NUCLEOTIDE SEQUENCE</scope>
</reference>
<protein>
    <submittedName>
        <fullName evidence="12">ST8SIA5 protein</fullName>
    </submittedName>
</protein>
<evidence type="ECO:0000256" key="7">
    <source>
        <dbReference type="ARBA" id="ARBA00022989"/>
    </source>
</evidence>
<evidence type="ECO:0000256" key="3">
    <source>
        <dbReference type="ARBA" id="ARBA00022676"/>
    </source>
</evidence>
<evidence type="ECO:0000256" key="6">
    <source>
        <dbReference type="ARBA" id="ARBA00022968"/>
    </source>
</evidence>
<keyword evidence="4" id="KW-0808">Transferase</keyword>
<dbReference type="InterPro" id="IPR001675">
    <property type="entry name" value="Glyco_trans_29"/>
</dbReference>
<comment type="subcellular location">
    <subcellularLocation>
        <location evidence="1">Golgi apparatus membrane</location>
        <topology evidence="1">Single-pass type II membrane protein</topology>
    </subcellularLocation>
</comment>
<keyword evidence="3" id="KW-0328">Glycosyltransferase</keyword>
<keyword evidence="6" id="KW-0735">Signal-anchor</keyword>
<keyword evidence="10" id="KW-0325">Glycoprotein</keyword>
<gene>
    <name evidence="12" type="primary">ST8SIA5</name>
    <name evidence="12" type="ORF">BLAG_LOCUS3701</name>
</gene>
<keyword evidence="7 11" id="KW-1133">Transmembrane helix</keyword>
<organism evidence="12 13">
    <name type="scientific">Branchiostoma lanceolatum</name>
    <name type="common">Common lancelet</name>
    <name type="synonym">Amphioxus lanceolatum</name>
    <dbReference type="NCBI Taxonomy" id="7740"/>
    <lineage>
        <taxon>Eukaryota</taxon>
        <taxon>Metazoa</taxon>
        <taxon>Chordata</taxon>
        <taxon>Cephalochordata</taxon>
        <taxon>Leptocardii</taxon>
        <taxon>Amphioxiformes</taxon>
        <taxon>Branchiostomatidae</taxon>
        <taxon>Branchiostoma</taxon>
    </lineage>
</organism>
<keyword evidence="5 11" id="KW-0812">Transmembrane</keyword>
<dbReference type="EMBL" id="OV696696">
    <property type="protein sequence ID" value="CAH1239372.1"/>
    <property type="molecule type" value="Genomic_DNA"/>
</dbReference>
<dbReference type="Pfam" id="PF00777">
    <property type="entry name" value="Glyco_transf_29"/>
    <property type="match status" value="1"/>
</dbReference>
<evidence type="ECO:0000256" key="10">
    <source>
        <dbReference type="ARBA" id="ARBA00023180"/>
    </source>
</evidence>
<dbReference type="OrthoDB" id="10264956at2759"/>
<evidence type="ECO:0000256" key="1">
    <source>
        <dbReference type="ARBA" id="ARBA00004323"/>
    </source>
</evidence>
<evidence type="ECO:0000313" key="12">
    <source>
        <dbReference type="EMBL" id="CAH1239372.1"/>
    </source>
</evidence>
<dbReference type="Proteomes" id="UP000838412">
    <property type="component" value="Chromosome 11"/>
</dbReference>
<evidence type="ECO:0000256" key="8">
    <source>
        <dbReference type="ARBA" id="ARBA00023034"/>
    </source>
</evidence>
<dbReference type="InterPro" id="IPR050943">
    <property type="entry name" value="Glycosyltr_29_Sialyltrsf"/>
</dbReference>
<evidence type="ECO:0000256" key="11">
    <source>
        <dbReference type="SAM" id="Phobius"/>
    </source>
</evidence>
<evidence type="ECO:0000256" key="2">
    <source>
        <dbReference type="ARBA" id="ARBA00006003"/>
    </source>
</evidence>
<feature type="transmembrane region" description="Helical" evidence="11">
    <location>
        <begin position="18"/>
        <end position="35"/>
    </location>
</feature>
<keyword evidence="9 11" id="KW-0472">Membrane</keyword>
<dbReference type="PANTHER" id="PTHR11987:SF53">
    <property type="entry name" value="ALPHA-2,8-SIALYLTRANSFERASE 8F-LIKE"/>
    <property type="match status" value="1"/>
</dbReference>
<dbReference type="Gene3D" id="3.90.1480.20">
    <property type="entry name" value="Glycosyl transferase family 29"/>
    <property type="match status" value="1"/>
</dbReference>
<name>A0A8J9W7I7_BRALA</name>
<evidence type="ECO:0000313" key="13">
    <source>
        <dbReference type="Proteomes" id="UP000838412"/>
    </source>
</evidence>
<accession>A0A8J9W7I7</accession>
<dbReference type="AlphaFoldDB" id="A0A8J9W7I7"/>
<evidence type="ECO:0000256" key="9">
    <source>
        <dbReference type="ARBA" id="ARBA00023136"/>
    </source>
</evidence>
<dbReference type="GO" id="GO:0003828">
    <property type="term" value="F:alpha-N-acetylneuraminate alpha-2,8-sialyltransferase activity"/>
    <property type="evidence" value="ECO:0007669"/>
    <property type="project" value="TreeGrafter"/>
</dbReference>
<evidence type="ECO:0000256" key="5">
    <source>
        <dbReference type="ARBA" id="ARBA00022692"/>
    </source>
</evidence>
<dbReference type="PANTHER" id="PTHR11987">
    <property type="entry name" value="ALPHA-2,8-SIALYLTRANSFERASE"/>
    <property type="match status" value="1"/>
</dbReference>
<keyword evidence="8" id="KW-0333">Golgi apparatus</keyword>
<proteinExistence type="inferred from homology"/>
<dbReference type="GO" id="GO:0000139">
    <property type="term" value="C:Golgi membrane"/>
    <property type="evidence" value="ECO:0007669"/>
    <property type="project" value="UniProtKB-SubCell"/>
</dbReference>
<dbReference type="InterPro" id="IPR038578">
    <property type="entry name" value="GT29-like_sf"/>
</dbReference>
<dbReference type="GO" id="GO:0009311">
    <property type="term" value="P:oligosaccharide metabolic process"/>
    <property type="evidence" value="ECO:0007669"/>
    <property type="project" value="TreeGrafter"/>
</dbReference>